<protein>
    <submittedName>
        <fullName evidence="1">Uncharacterized protein</fullName>
    </submittedName>
</protein>
<accession>A0A3R6DX53</accession>
<reference evidence="3 4" key="1">
    <citation type="submission" date="2018-08" db="EMBL/GenBank/DDBJ databases">
        <title>A genome reference for cultivated species of the human gut microbiota.</title>
        <authorList>
            <person name="Zou Y."/>
            <person name="Xue W."/>
            <person name="Luo G."/>
        </authorList>
    </citation>
    <scope>NUCLEOTIDE SEQUENCE [LARGE SCALE GENOMIC DNA]</scope>
    <source>
        <strain evidence="1 3">AF11-14</strain>
        <strain evidence="2 4">AM22-1</strain>
    </source>
</reference>
<evidence type="ECO:0000313" key="1">
    <source>
        <dbReference type="EMBL" id="RGW68001.1"/>
    </source>
</evidence>
<dbReference type="EMBL" id="QRIN01000023">
    <property type="protein sequence ID" value="RHG66183.1"/>
    <property type="molecule type" value="Genomic_DNA"/>
</dbReference>
<organism evidence="1 3">
    <name type="scientific">Segatella copri</name>
    <dbReference type="NCBI Taxonomy" id="165179"/>
    <lineage>
        <taxon>Bacteria</taxon>
        <taxon>Pseudomonadati</taxon>
        <taxon>Bacteroidota</taxon>
        <taxon>Bacteroidia</taxon>
        <taxon>Bacteroidales</taxon>
        <taxon>Prevotellaceae</taxon>
        <taxon>Segatella</taxon>
    </lineage>
</organism>
<dbReference type="RefSeq" id="WP_118139927.1">
    <property type="nucleotide sequence ID" value="NZ_QRIE01000012.1"/>
</dbReference>
<evidence type="ECO:0000313" key="4">
    <source>
        <dbReference type="Proteomes" id="UP000286501"/>
    </source>
</evidence>
<name>A0A3R6DX53_9BACT</name>
<evidence type="ECO:0000313" key="2">
    <source>
        <dbReference type="EMBL" id="RHG66183.1"/>
    </source>
</evidence>
<dbReference type="Proteomes" id="UP000286501">
    <property type="component" value="Unassembled WGS sequence"/>
</dbReference>
<dbReference type="Proteomes" id="UP000286077">
    <property type="component" value="Unassembled WGS sequence"/>
</dbReference>
<dbReference type="AlphaFoldDB" id="A0A3R6DX53"/>
<proteinExistence type="predicted"/>
<dbReference type="EMBL" id="QSAQ01000017">
    <property type="protein sequence ID" value="RGW68001.1"/>
    <property type="molecule type" value="Genomic_DNA"/>
</dbReference>
<comment type="caution">
    <text evidence="1">The sequence shown here is derived from an EMBL/GenBank/DDBJ whole genome shotgun (WGS) entry which is preliminary data.</text>
</comment>
<evidence type="ECO:0000313" key="3">
    <source>
        <dbReference type="Proteomes" id="UP000286077"/>
    </source>
</evidence>
<gene>
    <name evidence="2" type="ORF">DW250_07135</name>
    <name evidence="1" type="ORF">DWV60_07590</name>
</gene>
<sequence length="372" mass="44701">MQTEEQDEQLTLLEDKAARFKFSFRLLGKEEVETNKEEVITAWKLILRNYVRDIFDLLNLLKENIAWSLLDDKKERFYQVKIELEPMLTNYKDYEGEEMRKMINDIILMLDEGFHGFRQSFISETYYEDLFRKVLKRYREENEERLELIYMQDSQDEALIYPDATQLKNTIVVERANILFACRFGQVFHNNGRNIKLIVAYILEQKEQTYNDIYDFLDKYLSYQIAKEHSRMKVEAVFKNIAFKENVDVDKLMLKLKDLIEDKTLNAQKHWFIVYKVFFNKNWLKKSTQRLFIDQINSAFSTLLKCSTADFHEINSYFKQNDYNEWTLADCDAPQCCDIYREIADKLDDEFQDAKYAKPGTVINTKKVEKFR</sequence>